<proteinExistence type="predicted"/>
<organism evidence="1 2">
    <name type="scientific">Hahella chejuensis (strain KCTC 2396)</name>
    <dbReference type="NCBI Taxonomy" id="349521"/>
    <lineage>
        <taxon>Bacteria</taxon>
        <taxon>Pseudomonadati</taxon>
        <taxon>Pseudomonadota</taxon>
        <taxon>Gammaproteobacteria</taxon>
        <taxon>Oceanospirillales</taxon>
        <taxon>Hahellaceae</taxon>
        <taxon>Hahella</taxon>
    </lineage>
</organism>
<dbReference type="eggNOG" id="COG0358">
    <property type="taxonomic scope" value="Bacteria"/>
</dbReference>
<accession>Q2S7J7</accession>
<dbReference type="KEGG" id="hch:HCH_06752"/>
<gene>
    <name evidence="1" type="ordered locus">HCH_06752</name>
</gene>
<dbReference type="HOGENOM" id="CLU_320479_0_0_6"/>
<dbReference type="SUPFAM" id="SSF56731">
    <property type="entry name" value="DNA primase core"/>
    <property type="match status" value="1"/>
</dbReference>
<protein>
    <submittedName>
        <fullName evidence="1">Probable phage protein</fullName>
    </submittedName>
</protein>
<reference evidence="1 2" key="1">
    <citation type="journal article" date="2005" name="Nucleic Acids Res.">
        <title>Genomic blueprint of Hahella chejuensis, a marine microbe producing an algicidal agent.</title>
        <authorList>
            <person name="Jeong H."/>
            <person name="Yim J.H."/>
            <person name="Lee C."/>
            <person name="Choi S.-H."/>
            <person name="Park Y.K."/>
            <person name="Yoon S.H."/>
            <person name="Hur C.-G."/>
            <person name="Kang H.-Y."/>
            <person name="Kim D."/>
            <person name="Lee H.H."/>
            <person name="Park K.H."/>
            <person name="Park S.-H."/>
            <person name="Park H.-S."/>
            <person name="Lee H.K."/>
            <person name="Oh T.K."/>
            <person name="Kim J.F."/>
        </authorList>
    </citation>
    <scope>NUCLEOTIDE SEQUENCE [LARGE SCALE GENOMIC DNA]</scope>
    <source>
        <strain evidence="1 2">KCTC 2396</strain>
    </source>
</reference>
<dbReference type="Pfam" id="PF13155">
    <property type="entry name" value="Toprim_2"/>
    <property type="match status" value="1"/>
</dbReference>
<dbReference type="Proteomes" id="UP000000238">
    <property type="component" value="Chromosome"/>
</dbReference>
<dbReference type="AlphaFoldDB" id="Q2S7J7"/>
<keyword evidence="2" id="KW-1185">Reference proteome</keyword>
<dbReference type="Gene3D" id="3.40.1360.10">
    <property type="match status" value="1"/>
</dbReference>
<name>Q2S7J7_HAHCH</name>
<sequence>MQTFDNRNEIAEALASDGQFAFKRVGEYLQQGKCPNCGKKELFVSMKEPWRVSCNRLKHCGYSETTREIYPELFNNYSERFPTSEANPNATADAYLAHNRRFPLSEMVGWYEQGSYKLPKSQEWCNTVRFYLNSDRTLYWERLIDKQKDDGQRINFSGKRHNVNGRWVLVDPVKGKWWMPPTQELKQGDRVYIVEGIFHALALHFSERKAVAILAAGYYPSEAIKPYLGKKITWVLALDDDAAGRKSMKSHYTKLQMAGEKVEISLTGTSKDWDDLYRLDRINDTFLQEAQYRGKMFTAQSVMWKAYAYYLWKRHSYFVIDFENRLYSVSVDLHKLSEALDGAALTLGKGYDSFSQHCTAFPISNFVPELLYAERDDILDEKFYVFRVQYSSNNADALIPLDGGNIDTPSSFHKAMITKGYGAFSGSSKDMAMLHEQWLNRKVKEIQSIPYVGYHADSQAYVYQTFAFSKGKELELNAEGYFELERGGIKTSFKGFRVQPGEFNPEWIDNFITTFSWQGLTALAFWLGSLFVQQIRAKHKSFPFLELTGDPGAGKSTLIEFLWKLLGRDDYEGFDAMKATAAGRRRAFTQSSNMPLVLIESDRGDEPDVKKKQFDFDEFKPFFNGRAVGTLGVAKRGNDTEEPLFLGSLVFAQNAMVDGSEALLQRIVHCHCTTEHHSPGTRKLAQWFERQIVDQMAGFMRKALENETQILNTFFNEFNRYEEAFTRRGEIKTSLLRLVKNHAQIMAAAKALRHIFPTLNESAFSGLSDYLYGRALSRQERLADDHPAVAEFWESFEYLNAQPDPNAFASSALVEVLNHAVGTGNIAVNLNHFDEVCRTHGQKSLDLKALKKLLPNSQRYKFIETGKVYSRSLNKTIHCWIFKR</sequence>
<evidence type="ECO:0000313" key="1">
    <source>
        <dbReference type="EMBL" id="ABC33377.1"/>
    </source>
</evidence>
<dbReference type="CDD" id="cd01029">
    <property type="entry name" value="TOPRIM_primases"/>
    <property type="match status" value="1"/>
</dbReference>
<dbReference type="EMBL" id="CP000155">
    <property type="protein sequence ID" value="ABC33377.1"/>
    <property type="molecule type" value="Genomic_DNA"/>
</dbReference>
<evidence type="ECO:0000313" key="2">
    <source>
        <dbReference type="Proteomes" id="UP000000238"/>
    </source>
</evidence>
<dbReference type="OrthoDB" id="5618772at2"/>
<dbReference type="InterPro" id="IPR034154">
    <property type="entry name" value="TOPRIM_DnaG/twinkle"/>
</dbReference>
<dbReference type="STRING" id="349521.HCH_06752"/>
<dbReference type="RefSeq" id="WP_011400428.1">
    <property type="nucleotide sequence ID" value="NC_007645.1"/>
</dbReference>